<keyword evidence="2" id="KW-1185">Reference proteome</keyword>
<gene>
    <name evidence="1" type="ORF">DM02DRAFT_506161</name>
</gene>
<evidence type="ECO:0000313" key="1">
    <source>
        <dbReference type="EMBL" id="PVI08701.1"/>
    </source>
</evidence>
<dbReference type="EMBL" id="KZ805300">
    <property type="protein sequence ID" value="PVI08701.1"/>
    <property type="molecule type" value="Genomic_DNA"/>
</dbReference>
<feature type="non-terminal residue" evidence="1">
    <location>
        <position position="76"/>
    </location>
</feature>
<reference evidence="1 2" key="1">
    <citation type="journal article" date="2018" name="Sci. Rep.">
        <title>Comparative genomics provides insights into the lifestyle and reveals functional heterogeneity of dark septate endophytic fungi.</title>
        <authorList>
            <person name="Knapp D.G."/>
            <person name="Nemeth J.B."/>
            <person name="Barry K."/>
            <person name="Hainaut M."/>
            <person name="Henrissat B."/>
            <person name="Johnson J."/>
            <person name="Kuo A."/>
            <person name="Lim J.H.P."/>
            <person name="Lipzen A."/>
            <person name="Nolan M."/>
            <person name="Ohm R.A."/>
            <person name="Tamas L."/>
            <person name="Grigoriev I.V."/>
            <person name="Spatafora J.W."/>
            <person name="Nagy L.G."/>
            <person name="Kovacs G.M."/>
        </authorList>
    </citation>
    <scope>NUCLEOTIDE SEQUENCE [LARGE SCALE GENOMIC DNA]</scope>
    <source>
        <strain evidence="1 2">DSE2036</strain>
    </source>
</reference>
<organism evidence="1 2">
    <name type="scientific">Periconia macrospinosa</name>
    <dbReference type="NCBI Taxonomy" id="97972"/>
    <lineage>
        <taxon>Eukaryota</taxon>
        <taxon>Fungi</taxon>
        <taxon>Dikarya</taxon>
        <taxon>Ascomycota</taxon>
        <taxon>Pezizomycotina</taxon>
        <taxon>Dothideomycetes</taxon>
        <taxon>Pleosporomycetidae</taxon>
        <taxon>Pleosporales</taxon>
        <taxon>Massarineae</taxon>
        <taxon>Periconiaceae</taxon>
        <taxon>Periconia</taxon>
    </lineage>
</organism>
<dbReference type="STRING" id="97972.A0A2V1EDT4"/>
<name>A0A2V1EDT4_9PLEO</name>
<accession>A0A2V1EDT4</accession>
<dbReference type="Proteomes" id="UP000244855">
    <property type="component" value="Unassembled WGS sequence"/>
</dbReference>
<evidence type="ECO:0000313" key="2">
    <source>
        <dbReference type="Proteomes" id="UP000244855"/>
    </source>
</evidence>
<dbReference type="OrthoDB" id="5986190at2759"/>
<feature type="non-terminal residue" evidence="1">
    <location>
        <position position="1"/>
    </location>
</feature>
<dbReference type="AlphaFoldDB" id="A0A2V1EDT4"/>
<sequence length="76" mass="8634">VHIQRWKGQGVGADHPDTLTSMANLAFTLKGRRHTDYAILLIDDCFKRKTTTFGPKHPNTVSSREVLAAWRLESDR</sequence>
<dbReference type="Pfam" id="PF13374">
    <property type="entry name" value="TPR_10"/>
    <property type="match status" value="1"/>
</dbReference>
<protein>
    <submittedName>
        <fullName evidence="1">Uncharacterized protein</fullName>
    </submittedName>
</protein>
<dbReference type="Gene3D" id="1.25.40.10">
    <property type="entry name" value="Tetratricopeptide repeat domain"/>
    <property type="match status" value="1"/>
</dbReference>
<dbReference type="InterPro" id="IPR011990">
    <property type="entry name" value="TPR-like_helical_dom_sf"/>
</dbReference>
<proteinExistence type="predicted"/>